<dbReference type="InterPro" id="IPR005467">
    <property type="entry name" value="His_kinase_dom"/>
</dbReference>
<dbReference type="PANTHER" id="PTHR24421">
    <property type="entry name" value="NITRATE/NITRITE SENSOR PROTEIN NARX-RELATED"/>
    <property type="match status" value="1"/>
</dbReference>
<sequence>MEKSWIDEDKRCTLTISQCLQHEIEPSYCSIAQWIFNVIHNIGEGLLVLDSDGNIKLSNKAAEELFGYYRMELYKKPFVELLAPPYRQKWIRTFLSKKKKNKANQCELLGQKKDKSTFFMEISTSEVFLKEGKILSVLVRDIRERKALEKAALEASEQERQRIGQDIHDSLCQLLIGIEFKAQFLAQELHEKQEKGEELATEIAKLAREAATSARDIAKGLAPLAMTTSDLISSLIELSQNTSKNTHIGCQFHLIGEPIIPNPSFIIQLYRIAQEAINNAIKHSKATQIDITLGEMSGMIFLQVEDNGVGMKIREGMNKGLGFRSMLYRAGMIGANLTIDSLPGKGTKVICSLPSSVKSKTEVQEKV</sequence>
<dbReference type="GO" id="GO:0046983">
    <property type="term" value="F:protein dimerization activity"/>
    <property type="evidence" value="ECO:0007669"/>
    <property type="project" value="InterPro"/>
</dbReference>
<dbReference type="EC" id="2.7.13.3" evidence="2"/>
<dbReference type="Gene3D" id="3.30.565.10">
    <property type="entry name" value="Histidine kinase-like ATPase, C-terminal domain"/>
    <property type="match status" value="1"/>
</dbReference>
<gene>
    <name evidence="12" type="primary">moxY</name>
</gene>
<evidence type="ECO:0000259" key="11">
    <source>
        <dbReference type="PROSITE" id="PS50112"/>
    </source>
</evidence>
<keyword evidence="5" id="KW-0547">Nucleotide-binding</keyword>
<dbReference type="InterPro" id="IPR000014">
    <property type="entry name" value="PAS"/>
</dbReference>
<evidence type="ECO:0000256" key="2">
    <source>
        <dbReference type="ARBA" id="ARBA00012438"/>
    </source>
</evidence>
<dbReference type="InterPro" id="IPR050482">
    <property type="entry name" value="Sensor_HK_TwoCompSys"/>
</dbReference>
<evidence type="ECO:0000313" key="12">
    <source>
        <dbReference type="EMBL" id="ANC58176.1"/>
    </source>
</evidence>
<evidence type="ECO:0000256" key="7">
    <source>
        <dbReference type="ARBA" id="ARBA00022840"/>
    </source>
</evidence>
<dbReference type="GO" id="GO:0000155">
    <property type="term" value="F:phosphorelay sensor kinase activity"/>
    <property type="evidence" value="ECO:0007669"/>
    <property type="project" value="InterPro"/>
</dbReference>
<evidence type="ECO:0000256" key="9">
    <source>
        <dbReference type="SAM" id="Coils"/>
    </source>
</evidence>
<keyword evidence="3" id="KW-0597">Phosphoprotein</keyword>
<dbReference type="PANTHER" id="PTHR24421:SF10">
    <property type="entry name" value="NITRATE_NITRITE SENSOR PROTEIN NARQ"/>
    <property type="match status" value="1"/>
</dbReference>
<feature type="domain" description="Histidine kinase" evidence="10">
    <location>
        <begin position="268"/>
        <end position="357"/>
    </location>
</feature>
<organism evidence="12">
    <name type="scientific">Candidatus Methylacidiphilum infernorum</name>
    <dbReference type="NCBI Taxonomy" id="511746"/>
    <lineage>
        <taxon>Bacteria</taxon>
        <taxon>Pseudomonadati</taxon>
        <taxon>Verrucomicrobiota</taxon>
        <taxon>Methylacidiphilae</taxon>
        <taxon>Methylacidiphilales</taxon>
        <taxon>Methylacidiphilaceae</taxon>
        <taxon>Methylacidiphilum (ex Ratnadevi et al. 2023)</taxon>
    </lineage>
</organism>
<comment type="catalytic activity">
    <reaction evidence="1">
        <text>ATP + protein L-histidine = ADP + protein N-phospho-L-histidine.</text>
        <dbReference type="EC" id="2.7.13.3"/>
    </reaction>
</comment>
<dbReference type="GO" id="GO:0016020">
    <property type="term" value="C:membrane"/>
    <property type="evidence" value="ECO:0007669"/>
    <property type="project" value="InterPro"/>
</dbReference>
<dbReference type="InterPro" id="IPR003594">
    <property type="entry name" value="HATPase_dom"/>
</dbReference>
<evidence type="ECO:0000259" key="10">
    <source>
        <dbReference type="PROSITE" id="PS50109"/>
    </source>
</evidence>
<evidence type="ECO:0000256" key="3">
    <source>
        <dbReference type="ARBA" id="ARBA00022553"/>
    </source>
</evidence>
<keyword evidence="7" id="KW-0067">ATP-binding</keyword>
<accession>A0A1W5LCV1</accession>
<dbReference type="SUPFAM" id="SSF55874">
    <property type="entry name" value="ATPase domain of HSP90 chaperone/DNA topoisomerase II/histidine kinase"/>
    <property type="match status" value="1"/>
</dbReference>
<dbReference type="InterPro" id="IPR036890">
    <property type="entry name" value="HATPase_C_sf"/>
</dbReference>
<dbReference type="CDD" id="cd00130">
    <property type="entry name" value="PAS"/>
    <property type="match status" value="1"/>
</dbReference>
<feature type="coiled-coil region" evidence="9">
    <location>
        <begin position="139"/>
        <end position="209"/>
    </location>
</feature>
<dbReference type="EMBL" id="KU509377">
    <property type="protein sequence ID" value="ANC58176.1"/>
    <property type="molecule type" value="Genomic_DNA"/>
</dbReference>
<dbReference type="PROSITE" id="PS50112">
    <property type="entry name" value="PAS"/>
    <property type="match status" value="1"/>
</dbReference>
<dbReference type="InterPro" id="IPR035965">
    <property type="entry name" value="PAS-like_dom_sf"/>
</dbReference>
<proteinExistence type="predicted"/>
<evidence type="ECO:0000256" key="8">
    <source>
        <dbReference type="ARBA" id="ARBA00023012"/>
    </source>
</evidence>
<dbReference type="Pfam" id="PF13426">
    <property type="entry name" value="PAS_9"/>
    <property type="match status" value="1"/>
</dbReference>
<evidence type="ECO:0000256" key="4">
    <source>
        <dbReference type="ARBA" id="ARBA00022679"/>
    </source>
</evidence>
<feature type="domain" description="PAS" evidence="11">
    <location>
        <begin position="31"/>
        <end position="84"/>
    </location>
</feature>
<dbReference type="CDD" id="cd16917">
    <property type="entry name" value="HATPase_UhpB-NarQ-NarX-like"/>
    <property type="match status" value="1"/>
</dbReference>
<keyword evidence="4" id="KW-0808">Transferase</keyword>
<evidence type="ECO:0000256" key="5">
    <source>
        <dbReference type="ARBA" id="ARBA00022741"/>
    </source>
</evidence>
<evidence type="ECO:0000256" key="6">
    <source>
        <dbReference type="ARBA" id="ARBA00022777"/>
    </source>
</evidence>
<dbReference type="NCBIfam" id="TIGR00229">
    <property type="entry name" value="sensory_box"/>
    <property type="match status" value="1"/>
</dbReference>
<protein>
    <recommendedName>
        <fullName evidence="2">histidine kinase</fullName>
        <ecNumber evidence="2">2.7.13.3</ecNumber>
    </recommendedName>
</protein>
<dbReference type="GO" id="GO:0005524">
    <property type="term" value="F:ATP binding"/>
    <property type="evidence" value="ECO:0007669"/>
    <property type="project" value="UniProtKB-KW"/>
</dbReference>
<dbReference type="SMART" id="SM00091">
    <property type="entry name" value="PAS"/>
    <property type="match status" value="1"/>
</dbReference>
<dbReference type="SUPFAM" id="SSF55785">
    <property type="entry name" value="PYP-like sensor domain (PAS domain)"/>
    <property type="match status" value="1"/>
</dbReference>
<dbReference type="PROSITE" id="PS50109">
    <property type="entry name" value="HIS_KIN"/>
    <property type="match status" value="1"/>
</dbReference>
<reference evidence="12" key="1">
    <citation type="submission" date="2016-01" db="EMBL/GenBank/DDBJ databases">
        <title>Hydrogen oxidation by a methanotroph.</title>
        <authorList>
            <person name="Stott M.B."/>
        </authorList>
    </citation>
    <scope>NUCLEOTIDE SEQUENCE</scope>
    <source>
        <strain evidence="12">RTK17.1</strain>
    </source>
</reference>
<name>A0A1W5LCV1_9BACT</name>
<dbReference type="InterPro" id="IPR011712">
    <property type="entry name" value="Sig_transdc_His_kin_sub3_dim/P"/>
</dbReference>
<dbReference type="AlphaFoldDB" id="A0A1W5LCV1"/>
<evidence type="ECO:0000256" key="1">
    <source>
        <dbReference type="ARBA" id="ARBA00000085"/>
    </source>
</evidence>
<dbReference type="Gene3D" id="3.30.450.20">
    <property type="entry name" value="PAS domain"/>
    <property type="match status" value="1"/>
</dbReference>
<keyword evidence="8" id="KW-0902">Two-component regulatory system</keyword>
<dbReference type="SMART" id="SM00387">
    <property type="entry name" value="HATPase_c"/>
    <property type="match status" value="1"/>
</dbReference>
<dbReference type="Gene3D" id="1.20.5.1930">
    <property type="match status" value="1"/>
</dbReference>
<dbReference type="Pfam" id="PF07730">
    <property type="entry name" value="HisKA_3"/>
    <property type="match status" value="1"/>
</dbReference>
<dbReference type="Pfam" id="PF02518">
    <property type="entry name" value="HATPase_c"/>
    <property type="match status" value="1"/>
</dbReference>
<keyword evidence="9" id="KW-0175">Coiled coil</keyword>
<keyword evidence="6" id="KW-0418">Kinase</keyword>